<dbReference type="EMBL" id="LUEZ02000013">
    <property type="protein sequence ID" value="RDB28037.1"/>
    <property type="molecule type" value="Genomic_DNA"/>
</dbReference>
<gene>
    <name evidence="2" type="ORF">Hypma_002077</name>
</gene>
<name>A0A369K5I4_HYPMA</name>
<comment type="caution">
    <text evidence="2">The sequence shown here is derived from an EMBL/GenBank/DDBJ whole genome shotgun (WGS) entry which is preliminary data.</text>
</comment>
<evidence type="ECO:0000313" key="3">
    <source>
        <dbReference type="Proteomes" id="UP000076154"/>
    </source>
</evidence>
<organism evidence="2 3">
    <name type="scientific">Hypsizygus marmoreus</name>
    <name type="common">White beech mushroom</name>
    <name type="synonym">Agaricus marmoreus</name>
    <dbReference type="NCBI Taxonomy" id="39966"/>
    <lineage>
        <taxon>Eukaryota</taxon>
        <taxon>Fungi</taxon>
        <taxon>Dikarya</taxon>
        <taxon>Basidiomycota</taxon>
        <taxon>Agaricomycotina</taxon>
        <taxon>Agaricomycetes</taxon>
        <taxon>Agaricomycetidae</taxon>
        <taxon>Agaricales</taxon>
        <taxon>Tricholomatineae</taxon>
        <taxon>Lyophyllaceae</taxon>
        <taxon>Hypsizygus</taxon>
    </lineage>
</organism>
<proteinExistence type="predicted"/>
<sequence length="248" mass="27941">MIPQAGYKVRRLSINKICKEGAPHSHPALEIHEWDNRSCRWAIVNTKANISSSTPLRPAPQTNPRRRHHPRRRTCRRSQPGAWICEDLGCEDGNLVVRRRFSGQKRVIAVLRTAPRFPPPTRVDGTVSDGGGNMLPLPAGGKISEYLCRETRSTRFTENRINERSRCYAPLRNTTEHNGHPRMTEASTWEELVAATRGGQNLQNSREEKAGFGRWHTSGICPGEMRTGFLTEQTISVRLVHDSGAHIP</sequence>
<feature type="region of interest" description="Disordered" evidence="1">
    <location>
        <begin position="50"/>
        <end position="75"/>
    </location>
</feature>
<dbReference type="InParanoid" id="A0A369K5I4"/>
<dbReference type="Proteomes" id="UP000076154">
    <property type="component" value="Unassembled WGS sequence"/>
</dbReference>
<keyword evidence="3" id="KW-1185">Reference proteome</keyword>
<reference evidence="2" key="1">
    <citation type="submission" date="2018-04" db="EMBL/GenBank/DDBJ databases">
        <title>Whole genome sequencing of Hypsizygus marmoreus.</title>
        <authorList>
            <person name="Choi I.-G."/>
            <person name="Min B."/>
            <person name="Kim J.-G."/>
            <person name="Kim S."/>
            <person name="Oh Y.-L."/>
            <person name="Kong W.-S."/>
            <person name="Park H."/>
            <person name="Jeong J."/>
            <person name="Song E.-S."/>
        </authorList>
    </citation>
    <scope>NUCLEOTIDE SEQUENCE [LARGE SCALE GENOMIC DNA]</scope>
    <source>
        <strain evidence="2">51987-8</strain>
    </source>
</reference>
<evidence type="ECO:0000313" key="2">
    <source>
        <dbReference type="EMBL" id="RDB28037.1"/>
    </source>
</evidence>
<feature type="compositionally biased region" description="Polar residues" evidence="1">
    <location>
        <begin position="50"/>
        <end position="63"/>
    </location>
</feature>
<dbReference type="AlphaFoldDB" id="A0A369K5I4"/>
<feature type="compositionally biased region" description="Basic residues" evidence="1">
    <location>
        <begin position="64"/>
        <end position="75"/>
    </location>
</feature>
<evidence type="ECO:0000256" key="1">
    <source>
        <dbReference type="SAM" id="MobiDB-lite"/>
    </source>
</evidence>
<protein>
    <submittedName>
        <fullName evidence="2">Uncharacterized protein</fullName>
    </submittedName>
</protein>
<accession>A0A369K5I4</accession>